<organism evidence="2 3">
    <name type="scientific">Dendrobium thyrsiflorum</name>
    <name type="common">Pinecone-like raceme dendrobium</name>
    <name type="synonym">Orchid</name>
    <dbReference type="NCBI Taxonomy" id="117978"/>
    <lineage>
        <taxon>Eukaryota</taxon>
        <taxon>Viridiplantae</taxon>
        <taxon>Streptophyta</taxon>
        <taxon>Embryophyta</taxon>
        <taxon>Tracheophyta</taxon>
        <taxon>Spermatophyta</taxon>
        <taxon>Magnoliopsida</taxon>
        <taxon>Liliopsida</taxon>
        <taxon>Asparagales</taxon>
        <taxon>Orchidaceae</taxon>
        <taxon>Epidendroideae</taxon>
        <taxon>Malaxideae</taxon>
        <taxon>Dendrobiinae</taxon>
        <taxon>Dendrobium</taxon>
    </lineage>
</organism>
<proteinExistence type="predicted"/>
<evidence type="ECO:0000313" key="3">
    <source>
        <dbReference type="Proteomes" id="UP001552299"/>
    </source>
</evidence>
<evidence type="ECO:0000256" key="1">
    <source>
        <dbReference type="SAM" id="MobiDB-lite"/>
    </source>
</evidence>
<dbReference type="EMBL" id="JANQDX010000017">
    <property type="protein sequence ID" value="KAL0908251.1"/>
    <property type="molecule type" value="Genomic_DNA"/>
</dbReference>
<accession>A0ABD0U6Q8</accession>
<dbReference type="PANTHER" id="PTHR34193">
    <property type="entry name" value="OS11G0199801 PROTEIN"/>
    <property type="match status" value="1"/>
</dbReference>
<protein>
    <submittedName>
        <fullName evidence="2">Uncharacterized protein</fullName>
    </submittedName>
</protein>
<feature type="compositionally biased region" description="Low complexity" evidence="1">
    <location>
        <begin position="212"/>
        <end position="227"/>
    </location>
</feature>
<name>A0ABD0U6Q8_DENTH</name>
<evidence type="ECO:0000313" key="2">
    <source>
        <dbReference type="EMBL" id="KAL0908251.1"/>
    </source>
</evidence>
<comment type="caution">
    <text evidence="2">The sequence shown here is derived from an EMBL/GenBank/DDBJ whole genome shotgun (WGS) entry which is preliminary data.</text>
</comment>
<dbReference type="PANTHER" id="PTHR34193:SF1">
    <property type="entry name" value="EXPRESSED PROTEIN"/>
    <property type="match status" value="1"/>
</dbReference>
<sequence length="253" mass="28620">MQPHHRRRPDFASSEHFSFSFPVHDHLEYGTWAENLKTLDNSFGKQNPHRNFGPWARTIRLPESSSTVEGSCDASSPTLWKSPSPDSRPNISRAQIIDKYRQEMMDLVRDLPETGYELSLKDMVDLTSIQRREEEKEDEAALTGRWQMSKGRRKSRVNGNSRIGSMVSGGFLLKMFMPHIPAVLGGSRKISPRPMAVGADGEWVSEGFQERSTSNSSNGSSNSSCSSRGRQRLKLGGCYSFCYRHRRSRSGLF</sequence>
<feature type="region of interest" description="Disordered" evidence="1">
    <location>
        <begin position="63"/>
        <end position="90"/>
    </location>
</feature>
<gene>
    <name evidence="2" type="ORF">M5K25_022736</name>
</gene>
<reference evidence="2 3" key="1">
    <citation type="journal article" date="2024" name="Plant Biotechnol. J.">
        <title>Dendrobium thyrsiflorum genome and its molecular insights into genes involved in important horticultural traits.</title>
        <authorList>
            <person name="Chen B."/>
            <person name="Wang J.Y."/>
            <person name="Zheng P.J."/>
            <person name="Li K.L."/>
            <person name="Liang Y.M."/>
            <person name="Chen X.F."/>
            <person name="Zhang C."/>
            <person name="Zhao X."/>
            <person name="He X."/>
            <person name="Zhang G.Q."/>
            <person name="Liu Z.J."/>
            <person name="Xu Q."/>
        </authorList>
    </citation>
    <scope>NUCLEOTIDE SEQUENCE [LARGE SCALE GENOMIC DNA]</scope>
    <source>
        <strain evidence="2">GZMU011</strain>
    </source>
</reference>
<feature type="region of interest" description="Disordered" evidence="1">
    <location>
        <begin position="208"/>
        <end position="229"/>
    </location>
</feature>
<keyword evidence="3" id="KW-1185">Reference proteome</keyword>
<dbReference type="AlphaFoldDB" id="A0ABD0U6Q8"/>
<dbReference type="Proteomes" id="UP001552299">
    <property type="component" value="Unassembled WGS sequence"/>
</dbReference>